<protein>
    <submittedName>
        <fullName evidence="1">Uncharacterized protein</fullName>
    </submittedName>
</protein>
<dbReference type="AlphaFoldDB" id="A0A0B8QIV5"/>
<comment type="caution">
    <text evidence="1">The sequence shown here is derived from an EMBL/GenBank/DDBJ whole genome shotgun (WGS) entry which is preliminary data.</text>
</comment>
<evidence type="ECO:0000313" key="2">
    <source>
        <dbReference type="Proteomes" id="UP000031666"/>
    </source>
</evidence>
<reference evidence="1 2" key="2">
    <citation type="submission" date="2015-01" db="EMBL/GenBank/DDBJ databases">
        <authorList>
            <consortium name="NBRP consortium"/>
            <person name="Sawabe T."/>
            <person name="Meirelles P."/>
            <person name="Feng G."/>
            <person name="Sayaka M."/>
            <person name="Hattori M."/>
            <person name="Ohkuma M."/>
        </authorList>
    </citation>
    <scope>NUCLEOTIDE SEQUENCE [LARGE SCALE GENOMIC DNA]</scope>
    <source>
        <strain evidence="2">JCM 19241</strain>
    </source>
</reference>
<proteinExistence type="predicted"/>
<gene>
    <name evidence="1" type="ORF">JCM19241_842</name>
</gene>
<evidence type="ECO:0000313" key="1">
    <source>
        <dbReference type="EMBL" id="GAM74499.1"/>
    </source>
</evidence>
<accession>A0A0B8QIV5</accession>
<dbReference type="Proteomes" id="UP000031666">
    <property type="component" value="Unassembled WGS sequence"/>
</dbReference>
<reference evidence="1 2" key="1">
    <citation type="submission" date="2015-01" db="EMBL/GenBank/DDBJ databases">
        <title>Vibrio sp. C94 JCM 19241 whole genome shotgun sequence.</title>
        <authorList>
            <person name="Sawabe T."/>
            <person name="Meirelles P."/>
            <person name="Feng G."/>
            <person name="Sayaka M."/>
            <person name="Hattori M."/>
            <person name="Ohkuma M."/>
        </authorList>
    </citation>
    <scope>NUCLEOTIDE SEQUENCE [LARGE SCALE GENOMIC DNA]</scope>
    <source>
        <strain evidence="2">JCM 19241</strain>
    </source>
</reference>
<name>A0A0B8QIV5_9VIBR</name>
<dbReference type="InterPro" id="IPR007607">
    <property type="entry name" value="BacA/B"/>
</dbReference>
<sequence>MHVDGTVVGQITVDQSLIISQSGRVVGDIYAGKVIVNGIIEGPVMQTQWKS</sequence>
<dbReference type="STRING" id="1481914.JCM19241_842"/>
<dbReference type="EMBL" id="BBSC01000003">
    <property type="protein sequence ID" value="GAM74499.1"/>
    <property type="molecule type" value="Genomic_DNA"/>
</dbReference>
<organism evidence="1 2">
    <name type="scientific">Vibrio ishigakensis</name>
    <dbReference type="NCBI Taxonomy" id="1481914"/>
    <lineage>
        <taxon>Bacteria</taxon>
        <taxon>Pseudomonadati</taxon>
        <taxon>Pseudomonadota</taxon>
        <taxon>Gammaproteobacteria</taxon>
        <taxon>Vibrionales</taxon>
        <taxon>Vibrionaceae</taxon>
        <taxon>Vibrio</taxon>
    </lineage>
</organism>
<dbReference type="Pfam" id="PF04519">
    <property type="entry name" value="Bactofilin"/>
    <property type="match status" value="1"/>
</dbReference>